<accession>A0AAE1HU07</accession>
<reference evidence="2" key="1">
    <citation type="submission" date="2021-07" db="EMBL/GenBank/DDBJ databases">
        <authorList>
            <person name="Catto M.A."/>
            <person name="Jacobson A."/>
            <person name="Kennedy G."/>
            <person name="Labadie P."/>
            <person name="Hunt B.G."/>
            <person name="Srinivasan R."/>
        </authorList>
    </citation>
    <scope>NUCLEOTIDE SEQUENCE</scope>
    <source>
        <strain evidence="2">PL_HMW_Pooled</strain>
        <tissue evidence="2">Head</tissue>
    </source>
</reference>
<protein>
    <submittedName>
        <fullName evidence="2">F-box only protein 11</fullName>
    </submittedName>
</protein>
<dbReference type="EMBL" id="JAHWGI010001285">
    <property type="protein sequence ID" value="KAK3927404.1"/>
    <property type="molecule type" value="Genomic_DNA"/>
</dbReference>
<dbReference type="InterPro" id="IPR001810">
    <property type="entry name" value="F-box_dom"/>
</dbReference>
<proteinExistence type="predicted"/>
<dbReference type="Pfam" id="PF12937">
    <property type="entry name" value="F-box-like"/>
    <property type="match status" value="1"/>
</dbReference>
<dbReference type="PROSITE" id="PS50181">
    <property type="entry name" value="FBOX"/>
    <property type="match status" value="1"/>
</dbReference>
<evidence type="ECO:0000259" key="1">
    <source>
        <dbReference type="PROSITE" id="PS50181"/>
    </source>
</evidence>
<dbReference type="SMART" id="SM00256">
    <property type="entry name" value="FBOX"/>
    <property type="match status" value="1"/>
</dbReference>
<keyword evidence="3" id="KW-1185">Reference proteome</keyword>
<reference evidence="2" key="2">
    <citation type="journal article" date="2023" name="BMC Genomics">
        <title>Pest status, molecular evolution, and epigenetic factors derived from the genome assembly of Frankliniella fusca, a thysanopteran phytovirus vector.</title>
        <authorList>
            <person name="Catto M.A."/>
            <person name="Labadie P.E."/>
            <person name="Jacobson A.L."/>
            <person name="Kennedy G.G."/>
            <person name="Srinivasan R."/>
            <person name="Hunt B.G."/>
        </authorList>
    </citation>
    <scope>NUCLEOTIDE SEQUENCE</scope>
    <source>
        <strain evidence="2">PL_HMW_Pooled</strain>
    </source>
</reference>
<dbReference type="AlphaFoldDB" id="A0AAE1HU07"/>
<dbReference type="Proteomes" id="UP001219518">
    <property type="component" value="Unassembled WGS sequence"/>
</dbReference>
<dbReference type="SUPFAM" id="SSF81383">
    <property type="entry name" value="F-box domain"/>
    <property type="match status" value="1"/>
</dbReference>
<organism evidence="2 3">
    <name type="scientific">Frankliniella fusca</name>
    <dbReference type="NCBI Taxonomy" id="407009"/>
    <lineage>
        <taxon>Eukaryota</taxon>
        <taxon>Metazoa</taxon>
        <taxon>Ecdysozoa</taxon>
        <taxon>Arthropoda</taxon>
        <taxon>Hexapoda</taxon>
        <taxon>Insecta</taxon>
        <taxon>Pterygota</taxon>
        <taxon>Neoptera</taxon>
        <taxon>Paraneoptera</taxon>
        <taxon>Thysanoptera</taxon>
        <taxon>Terebrantia</taxon>
        <taxon>Thripoidea</taxon>
        <taxon>Thripidae</taxon>
        <taxon>Frankliniella</taxon>
    </lineage>
</organism>
<evidence type="ECO:0000313" key="3">
    <source>
        <dbReference type="Proteomes" id="UP001219518"/>
    </source>
</evidence>
<comment type="caution">
    <text evidence="2">The sequence shown here is derived from an EMBL/GenBank/DDBJ whole genome shotgun (WGS) entry which is preliminary data.</text>
</comment>
<evidence type="ECO:0000313" key="2">
    <source>
        <dbReference type="EMBL" id="KAK3927404.1"/>
    </source>
</evidence>
<gene>
    <name evidence="2" type="ORF">KUF71_015688</name>
</gene>
<feature type="domain" description="F-box" evidence="1">
    <location>
        <begin position="1"/>
        <end position="44"/>
    </location>
</feature>
<name>A0AAE1HU07_9NEOP</name>
<dbReference type="Gene3D" id="1.20.1280.50">
    <property type="match status" value="1"/>
</dbReference>
<sequence length="475" mass="51836">MEQLPDEVLLTILGHLSIPDLLTVRIACKRLAELALHPLLWRSRRMGGGSLVDPRWTCPVLRLAPCLRSVDIDFSPEACHCAASTTRCAVAEVSLCGNSHSFPVEAALALVNLRRNGDIRKLHISFALTCSRPQVRILLDTVVTTPGLEKLSITNPFCKAKPDARLVAGPSLRKLECPASSESARFCDALLAAHASTLEVVNLLPFNGMHGPTPFSADLLQATAPLLANLKNMRELRTPMLPGLEAVAAVVSLKEVCVSVVSGGSLAAATSTAQYLAKAKYLSKVTLLYSDEEVQVDLLAALGSCPQTSVSHLAVHANDTIVQYVSLALPSLTALQTLEFCVETGFPSPSLIQAVSPASAPALRMLKFNQSQGTGDDVCSHTFMHRPEVAQLLQRNPGLHLVFNPWDDIWNKYCAVRRCQTCKWCSFKCRMFLEHMCQDKSTFLGMYTHDPIDSCSVDHDPIKVSWLHQPSFYSV</sequence>
<dbReference type="InterPro" id="IPR036047">
    <property type="entry name" value="F-box-like_dom_sf"/>
</dbReference>